<accession>A0AAV5CXC5</accession>
<protein>
    <recommendedName>
        <fullName evidence="11">Major facilitator superfamily (MFS) profile domain-containing protein</fullName>
    </recommendedName>
</protein>
<keyword evidence="6" id="KW-0769">Symport</keyword>
<evidence type="ECO:0000256" key="4">
    <source>
        <dbReference type="ARBA" id="ARBA00022597"/>
    </source>
</evidence>
<dbReference type="SUPFAM" id="SSF103473">
    <property type="entry name" value="MFS general substrate transporter"/>
    <property type="match status" value="1"/>
</dbReference>
<evidence type="ECO:0000256" key="1">
    <source>
        <dbReference type="ARBA" id="ARBA00004141"/>
    </source>
</evidence>
<evidence type="ECO:0000256" key="10">
    <source>
        <dbReference type="SAM" id="Phobius"/>
    </source>
</evidence>
<feature type="transmembrane region" description="Helical" evidence="10">
    <location>
        <begin position="377"/>
        <end position="397"/>
    </location>
</feature>
<dbReference type="InterPro" id="IPR003663">
    <property type="entry name" value="Sugar/inositol_transpt"/>
</dbReference>
<feature type="transmembrane region" description="Helical" evidence="10">
    <location>
        <begin position="484"/>
        <end position="503"/>
    </location>
</feature>
<dbReference type="PANTHER" id="PTHR23500">
    <property type="entry name" value="SOLUTE CARRIER FAMILY 2, FACILITATED GLUCOSE TRANSPORTER"/>
    <property type="match status" value="1"/>
</dbReference>
<dbReference type="PROSITE" id="PS50850">
    <property type="entry name" value="MFS"/>
    <property type="match status" value="1"/>
</dbReference>
<keyword evidence="8 10" id="KW-0472">Membrane</keyword>
<name>A0AAV5CXC5_ELECO</name>
<evidence type="ECO:0000256" key="8">
    <source>
        <dbReference type="ARBA" id="ARBA00023136"/>
    </source>
</evidence>
<keyword evidence="3 9" id="KW-0813">Transport</keyword>
<dbReference type="PRINTS" id="PR00171">
    <property type="entry name" value="SUGRTRNSPORT"/>
</dbReference>
<feature type="transmembrane region" description="Helical" evidence="10">
    <location>
        <begin position="347"/>
        <end position="370"/>
    </location>
</feature>
<feature type="transmembrane region" description="Helical" evidence="10">
    <location>
        <begin position="20"/>
        <end position="40"/>
    </location>
</feature>
<dbReference type="InterPro" id="IPR005828">
    <property type="entry name" value="MFS_sugar_transport-like"/>
</dbReference>
<evidence type="ECO:0000256" key="9">
    <source>
        <dbReference type="RuleBase" id="RU003346"/>
    </source>
</evidence>
<dbReference type="InterPro" id="IPR005829">
    <property type="entry name" value="Sugar_transporter_CS"/>
</dbReference>
<proteinExistence type="inferred from homology"/>
<feature type="transmembrane region" description="Helical" evidence="10">
    <location>
        <begin position="452"/>
        <end position="472"/>
    </location>
</feature>
<keyword evidence="4" id="KW-0762">Sugar transport</keyword>
<evidence type="ECO:0000256" key="3">
    <source>
        <dbReference type="ARBA" id="ARBA00022448"/>
    </source>
</evidence>
<dbReference type="EMBL" id="BQKI01000009">
    <property type="protein sequence ID" value="GJN02734.1"/>
    <property type="molecule type" value="Genomic_DNA"/>
</dbReference>
<reference evidence="12" key="2">
    <citation type="submission" date="2021-12" db="EMBL/GenBank/DDBJ databases">
        <title>Resequencing data analysis of finger millet.</title>
        <authorList>
            <person name="Hatakeyama M."/>
            <person name="Aluri S."/>
            <person name="Balachadran M.T."/>
            <person name="Sivarajan S.R."/>
            <person name="Poveda L."/>
            <person name="Shimizu-Inatsugi R."/>
            <person name="Schlapbach R."/>
            <person name="Sreeman S.M."/>
            <person name="Shimizu K.K."/>
        </authorList>
    </citation>
    <scope>NUCLEOTIDE SEQUENCE</scope>
</reference>
<dbReference type="InterPro" id="IPR045262">
    <property type="entry name" value="STP/PLT_plant"/>
</dbReference>
<feature type="transmembrane region" description="Helical" evidence="10">
    <location>
        <begin position="112"/>
        <end position="138"/>
    </location>
</feature>
<dbReference type="InterPro" id="IPR044778">
    <property type="entry name" value="MFS_STP/MST-like_plant"/>
</dbReference>
<dbReference type="CDD" id="cd17361">
    <property type="entry name" value="MFS_STP"/>
    <property type="match status" value="1"/>
</dbReference>
<feature type="domain" description="Major facilitator superfamily (MFS) profile" evidence="11">
    <location>
        <begin position="27"/>
        <end position="506"/>
    </location>
</feature>
<dbReference type="PROSITE" id="PS00216">
    <property type="entry name" value="SUGAR_TRANSPORT_1"/>
    <property type="match status" value="1"/>
</dbReference>
<evidence type="ECO:0000313" key="13">
    <source>
        <dbReference type="Proteomes" id="UP001054889"/>
    </source>
</evidence>
<dbReference type="AlphaFoldDB" id="A0AAV5CXC5"/>
<reference evidence="12" key="1">
    <citation type="journal article" date="2018" name="DNA Res.">
        <title>Multiple hybrid de novo genome assembly of finger millet, an orphan allotetraploid crop.</title>
        <authorList>
            <person name="Hatakeyama M."/>
            <person name="Aluri S."/>
            <person name="Balachadran M.T."/>
            <person name="Sivarajan S.R."/>
            <person name="Patrignani A."/>
            <person name="Gruter S."/>
            <person name="Poveda L."/>
            <person name="Shimizu-Inatsugi R."/>
            <person name="Baeten J."/>
            <person name="Francoijs K.J."/>
            <person name="Nataraja K.N."/>
            <person name="Reddy Y.A.N."/>
            <person name="Phadnis S."/>
            <person name="Ravikumar R.L."/>
            <person name="Schlapbach R."/>
            <person name="Sreeman S.M."/>
            <person name="Shimizu K.K."/>
        </authorList>
    </citation>
    <scope>NUCLEOTIDE SEQUENCE</scope>
</reference>
<keyword evidence="5 10" id="KW-0812">Transmembrane</keyword>
<dbReference type="GO" id="GO:0016020">
    <property type="term" value="C:membrane"/>
    <property type="evidence" value="ECO:0007669"/>
    <property type="project" value="UniProtKB-SubCell"/>
</dbReference>
<dbReference type="PANTHER" id="PTHR23500:SF44">
    <property type="entry name" value="SUGAR TRANSPORT PROTEIN 5"/>
    <property type="match status" value="1"/>
</dbReference>
<comment type="similarity">
    <text evidence="2 9">Belongs to the major facilitator superfamily. Sugar transporter (TC 2.A.1.1) family.</text>
</comment>
<dbReference type="Proteomes" id="UP001054889">
    <property type="component" value="Unassembled WGS sequence"/>
</dbReference>
<evidence type="ECO:0000256" key="6">
    <source>
        <dbReference type="ARBA" id="ARBA00022847"/>
    </source>
</evidence>
<evidence type="ECO:0000259" key="11">
    <source>
        <dbReference type="PROSITE" id="PS50850"/>
    </source>
</evidence>
<dbReference type="GO" id="GO:0015293">
    <property type="term" value="F:symporter activity"/>
    <property type="evidence" value="ECO:0007669"/>
    <property type="project" value="UniProtKB-KW"/>
</dbReference>
<dbReference type="Pfam" id="PF00083">
    <property type="entry name" value="Sugar_tr"/>
    <property type="match status" value="2"/>
</dbReference>
<dbReference type="InterPro" id="IPR020846">
    <property type="entry name" value="MFS_dom"/>
</dbReference>
<feature type="transmembrane region" description="Helical" evidence="10">
    <location>
        <begin position="74"/>
        <end position="100"/>
    </location>
</feature>
<sequence length="538" mass="56830">MAGAPFAVADAPAADYGGRVTFSVVVTCLMAASGGLIFGYDIGISGGVTAMDSFLEGFFPGVLRRMASARRDEYCIYDSHTLTAFTSSLYLAGLAASLVASRVTRAIGRQAVMLAGGALFFAGAAVNAAAVNIAMLIVGRMLLGFGIGFTNQVERSSASLIYVQPVLLLINRTPVRNTAAPVYLAETAPPRWRGAFTTGFQLFLGVGNLAANLVNYGTSRIPTWGWRLSLGLAAAPAAVIVAGALLIPDTPSSLLMRGRADDARAALRRLRGGEDDDVDAELADVARAAEAARTHESGAFRRILRREHRPHLVMAVAVPLFQQLTGVIVIAFFSPVLFRTAGFGGNAALMGAVILGAVNLGSTLVSIATVDRYGRRPLFVTGGAVMVACQLATAWIMGTQIGKDGESATMARGYSVAVLALTCAFSASFGWSWGPLAWVVPGEIFPVEVRSAGQGISVAVNLGATFLLTQTFLSTLCAFKYATFLYYAAWVAVMTAFVVAFLPETKGVPLEAMGDVWARHWYWGRFVQQPAKNAEDPL</sequence>
<evidence type="ECO:0000256" key="7">
    <source>
        <dbReference type="ARBA" id="ARBA00022989"/>
    </source>
</evidence>
<evidence type="ECO:0000313" key="12">
    <source>
        <dbReference type="EMBL" id="GJN02734.1"/>
    </source>
</evidence>
<feature type="transmembrane region" description="Helical" evidence="10">
    <location>
        <begin position="312"/>
        <end position="335"/>
    </location>
</feature>
<organism evidence="12 13">
    <name type="scientific">Eleusine coracana subsp. coracana</name>
    <dbReference type="NCBI Taxonomy" id="191504"/>
    <lineage>
        <taxon>Eukaryota</taxon>
        <taxon>Viridiplantae</taxon>
        <taxon>Streptophyta</taxon>
        <taxon>Embryophyta</taxon>
        <taxon>Tracheophyta</taxon>
        <taxon>Spermatophyta</taxon>
        <taxon>Magnoliopsida</taxon>
        <taxon>Liliopsida</taxon>
        <taxon>Poales</taxon>
        <taxon>Poaceae</taxon>
        <taxon>PACMAD clade</taxon>
        <taxon>Chloridoideae</taxon>
        <taxon>Cynodonteae</taxon>
        <taxon>Eleusininae</taxon>
        <taxon>Eleusine</taxon>
    </lineage>
</organism>
<evidence type="ECO:0000256" key="5">
    <source>
        <dbReference type="ARBA" id="ARBA00022692"/>
    </source>
</evidence>
<dbReference type="Gene3D" id="1.20.1250.20">
    <property type="entry name" value="MFS general substrate transporter like domains"/>
    <property type="match status" value="1"/>
</dbReference>
<feature type="transmembrane region" description="Helical" evidence="10">
    <location>
        <begin position="224"/>
        <end position="247"/>
    </location>
</feature>
<keyword evidence="13" id="KW-1185">Reference proteome</keyword>
<feature type="transmembrane region" description="Helical" evidence="10">
    <location>
        <begin position="417"/>
        <end position="440"/>
    </location>
</feature>
<keyword evidence="7 10" id="KW-1133">Transmembrane helix</keyword>
<comment type="caution">
    <text evidence="12">The sequence shown here is derived from an EMBL/GenBank/DDBJ whole genome shotgun (WGS) entry which is preliminary data.</text>
</comment>
<dbReference type="GO" id="GO:0015145">
    <property type="term" value="F:monosaccharide transmembrane transporter activity"/>
    <property type="evidence" value="ECO:0007669"/>
    <property type="project" value="InterPro"/>
</dbReference>
<evidence type="ECO:0000256" key="2">
    <source>
        <dbReference type="ARBA" id="ARBA00010992"/>
    </source>
</evidence>
<gene>
    <name evidence="12" type="primary">ga20115</name>
    <name evidence="12" type="ORF">PR202_ga20115</name>
</gene>
<dbReference type="FunFam" id="1.20.1250.20:FF:000002">
    <property type="entry name" value="Sugar transport protein 13"/>
    <property type="match status" value="1"/>
</dbReference>
<comment type="subcellular location">
    <subcellularLocation>
        <location evidence="1">Membrane</location>
        <topology evidence="1">Multi-pass membrane protein</topology>
    </subcellularLocation>
</comment>
<dbReference type="NCBIfam" id="TIGR00879">
    <property type="entry name" value="SP"/>
    <property type="match status" value="1"/>
</dbReference>
<dbReference type="InterPro" id="IPR036259">
    <property type="entry name" value="MFS_trans_sf"/>
</dbReference>